<evidence type="ECO:0000313" key="1">
    <source>
        <dbReference type="EMBL" id="AXC12201.1"/>
    </source>
</evidence>
<accession>A0A2Z5FZB0</accession>
<keyword evidence="2" id="KW-1185">Reference proteome</keyword>
<protein>
    <submittedName>
        <fullName evidence="1">Uncharacterized protein</fullName>
    </submittedName>
</protein>
<dbReference type="EMBL" id="CP030840">
    <property type="protein sequence ID" value="AXC12201.1"/>
    <property type="molecule type" value="Genomic_DNA"/>
</dbReference>
<gene>
    <name evidence="1" type="ORF">ACPOL_2897</name>
</gene>
<proteinExistence type="predicted"/>
<dbReference type="AlphaFoldDB" id="A0A2Z5FZB0"/>
<organism evidence="1 2">
    <name type="scientific">Acidisarcina polymorpha</name>
    <dbReference type="NCBI Taxonomy" id="2211140"/>
    <lineage>
        <taxon>Bacteria</taxon>
        <taxon>Pseudomonadati</taxon>
        <taxon>Acidobacteriota</taxon>
        <taxon>Terriglobia</taxon>
        <taxon>Terriglobales</taxon>
        <taxon>Acidobacteriaceae</taxon>
        <taxon>Acidisarcina</taxon>
    </lineage>
</organism>
<reference evidence="1 2" key="1">
    <citation type="journal article" date="2018" name="Front. Microbiol.">
        <title>Hydrolytic Capabilities as a Key to Environmental Success: Chitinolytic and Cellulolytic Acidobacteria From Acidic Sub-arctic Soils and Boreal Peatlands.</title>
        <authorList>
            <person name="Belova S.E."/>
            <person name="Ravin N.V."/>
            <person name="Pankratov T.A."/>
            <person name="Rakitin A.L."/>
            <person name="Ivanova A.A."/>
            <person name="Beletsky A.V."/>
            <person name="Mardanov A.V."/>
            <person name="Sinninghe Damste J.S."/>
            <person name="Dedysh S.N."/>
        </authorList>
    </citation>
    <scope>NUCLEOTIDE SEQUENCE [LARGE SCALE GENOMIC DNA]</scope>
    <source>
        <strain evidence="1 2">SBC82</strain>
    </source>
</reference>
<dbReference type="Proteomes" id="UP000253606">
    <property type="component" value="Chromosome"/>
</dbReference>
<name>A0A2Z5FZB0_9BACT</name>
<evidence type="ECO:0000313" key="2">
    <source>
        <dbReference type="Proteomes" id="UP000253606"/>
    </source>
</evidence>
<sequence length="37" mass="4270">MKTMDIDRQRGRSKMESAFCQVPILRYASSAVLHVED</sequence>
<dbReference type="KEGG" id="abas:ACPOL_2897"/>